<dbReference type="InterPro" id="IPR005509">
    <property type="entry name" value="AfsA_hotdog_dom"/>
</dbReference>
<accession>A0A5R9FXC9</accession>
<dbReference type="Proteomes" id="UP000305906">
    <property type="component" value="Unassembled WGS sequence"/>
</dbReference>
<reference evidence="2 3" key="1">
    <citation type="submission" date="2019-05" db="EMBL/GenBank/DDBJ databases">
        <title>Streptomyces sp. NEAU-C151, a novel actinomycete isolated from soil.</title>
        <authorList>
            <person name="Han L."/>
            <person name="Jiang H."/>
        </authorList>
    </citation>
    <scope>NUCLEOTIDE SEQUENCE [LARGE SCALE GENOMIC DNA]</scope>
    <source>
        <strain evidence="2 3">NEAU-C151</strain>
    </source>
</reference>
<gene>
    <name evidence="2" type="ORF">FE633_04875</name>
</gene>
<dbReference type="EMBL" id="VBZC01000004">
    <property type="protein sequence ID" value="TLS47359.1"/>
    <property type="molecule type" value="Genomic_DNA"/>
</dbReference>
<dbReference type="AlphaFoldDB" id="A0A5R9FXC9"/>
<evidence type="ECO:0000313" key="3">
    <source>
        <dbReference type="Proteomes" id="UP000305906"/>
    </source>
</evidence>
<evidence type="ECO:0000313" key="2">
    <source>
        <dbReference type="EMBL" id="TLS47359.1"/>
    </source>
</evidence>
<comment type="caution">
    <text evidence="2">The sequence shown here is derived from an EMBL/GenBank/DDBJ whole genome shotgun (WGS) entry which is preliminary data.</text>
</comment>
<proteinExistence type="predicted"/>
<feature type="domain" description="A-factor biosynthesis hotdog" evidence="1">
    <location>
        <begin position="29"/>
        <end position="118"/>
    </location>
</feature>
<protein>
    <recommendedName>
        <fullName evidence="1">A-factor biosynthesis hotdog domain-containing protein</fullName>
    </recommendedName>
</protein>
<feature type="domain" description="A-factor biosynthesis hotdog" evidence="1">
    <location>
        <begin position="207"/>
        <end position="333"/>
    </location>
</feature>
<dbReference type="Pfam" id="PF03756">
    <property type="entry name" value="AfsA"/>
    <property type="match status" value="2"/>
</dbReference>
<name>A0A5R9FXC9_9ACTN</name>
<organism evidence="2 3">
    <name type="scientific">Streptomyces montanus</name>
    <dbReference type="NCBI Taxonomy" id="2580423"/>
    <lineage>
        <taxon>Bacteria</taxon>
        <taxon>Bacillati</taxon>
        <taxon>Actinomycetota</taxon>
        <taxon>Actinomycetes</taxon>
        <taxon>Kitasatosporales</taxon>
        <taxon>Streptomycetaceae</taxon>
        <taxon>Streptomyces</taxon>
    </lineage>
</organism>
<keyword evidence="3" id="KW-1185">Reference proteome</keyword>
<evidence type="ECO:0000259" key="1">
    <source>
        <dbReference type="Pfam" id="PF03756"/>
    </source>
</evidence>
<sequence>MTTQTAEKSAVPEIRDIDYGRTVERSLAHRSAISEVFVTDVRTLRPMAVTAGIHLPLTHLYYSDHTQRPKLHDPLLFLEAGRQVSIVGSHVHVGIPIETVAIVNTFQFAMRNLHALEIGADFGPPRIDTDFFGAPARHSRRFRKGRLVQRIFMGDVHVGDHSMDVLFLKKHENEILRHAQRGTPAPLSSEFGEHAGLPATGRVDPELVGRDNPLNVVLAEPVVTDESVTALVVPRFDNPALFDHAYDHLPAMTLVEAARQAAVFSAGAAGRPAGRPPLPMYAAGYEAEFYRFAELDVPLTVTADRVAPGAARHTIRLRFRQGPEEIAALTVTVVDTSRMPDREESP</sequence>
<dbReference type="RefSeq" id="WP_138043810.1">
    <property type="nucleotide sequence ID" value="NZ_VBZC01000004.1"/>
</dbReference>